<dbReference type="GO" id="GO:0031430">
    <property type="term" value="C:M band"/>
    <property type="evidence" value="ECO:0007669"/>
    <property type="project" value="TreeGrafter"/>
</dbReference>
<dbReference type="PROSITE" id="PS50835">
    <property type="entry name" value="IG_LIKE"/>
    <property type="match status" value="1"/>
</dbReference>
<dbReference type="InterPro" id="IPR013783">
    <property type="entry name" value="Ig-like_fold"/>
</dbReference>
<dbReference type="SUPFAM" id="SSF49265">
    <property type="entry name" value="Fibronectin type III"/>
    <property type="match status" value="2"/>
</dbReference>
<dbReference type="InterPro" id="IPR007110">
    <property type="entry name" value="Ig-like_dom"/>
</dbReference>
<dbReference type="PROSITE" id="PS50853">
    <property type="entry name" value="FN3"/>
    <property type="match status" value="2"/>
</dbReference>
<dbReference type="SUPFAM" id="SSF48726">
    <property type="entry name" value="Immunoglobulin"/>
    <property type="match status" value="2"/>
</dbReference>
<dbReference type="Pfam" id="PF07679">
    <property type="entry name" value="I-set"/>
    <property type="match status" value="1"/>
</dbReference>
<dbReference type="CDD" id="cd00063">
    <property type="entry name" value="FN3"/>
    <property type="match status" value="2"/>
</dbReference>
<protein>
    <submittedName>
        <fullName evidence="5">Uncharacterized protein</fullName>
    </submittedName>
</protein>
<dbReference type="EMBL" id="HACA01008182">
    <property type="protein sequence ID" value="CDW25543.1"/>
    <property type="molecule type" value="Transcribed_RNA"/>
</dbReference>
<evidence type="ECO:0000313" key="5">
    <source>
        <dbReference type="EMBL" id="CDW25542.1"/>
    </source>
</evidence>
<dbReference type="CDD" id="cd00096">
    <property type="entry name" value="Ig"/>
    <property type="match status" value="1"/>
</dbReference>
<dbReference type="InterPro" id="IPR050964">
    <property type="entry name" value="Striated_Muscle_Regulatory"/>
</dbReference>
<dbReference type="AlphaFoldDB" id="A0A0K2TIS4"/>
<keyword evidence="1" id="KW-0677">Repeat</keyword>
<feature type="region of interest" description="Disordered" evidence="2">
    <location>
        <begin position="600"/>
        <end position="637"/>
    </location>
</feature>
<dbReference type="PRINTS" id="PR00014">
    <property type="entry name" value="FNTYPEIII"/>
</dbReference>
<dbReference type="InterPro" id="IPR013098">
    <property type="entry name" value="Ig_I-set"/>
</dbReference>
<feature type="compositionally biased region" description="Basic and acidic residues" evidence="2">
    <location>
        <begin position="627"/>
        <end position="637"/>
    </location>
</feature>
<reference evidence="5" key="1">
    <citation type="submission" date="2014-05" db="EMBL/GenBank/DDBJ databases">
        <authorList>
            <person name="Chronopoulou M."/>
        </authorList>
    </citation>
    <scope>NUCLEOTIDE SEQUENCE</scope>
    <source>
        <tissue evidence="5">Whole organism</tissue>
    </source>
</reference>
<feature type="compositionally biased region" description="Basic and acidic residues" evidence="2">
    <location>
        <begin position="12"/>
        <end position="30"/>
    </location>
</feature>
<dbReference type="Pfam" id="PF00041">
    <property type="entry name" value="fn3"/>
    <property type="match status" value="2"/>
</dbReference>
<dbReference type="OrthoDB" id="6107607at2759"/>
<name>A0A0K2TIS4_LEPSM</name>
<evidence type="ECO:0000259" key="4">
    <source>
        <dbReference type="PROSITE" id="PS50853"/>
    </source>
</evidence>
<sequence length="787" mass="90117">MGNSNSSSNRGRHGDSKGQQKSDSDSKSESKPSVILPTEPGRPIVKLTKIKTDDSELTDEITLKWKGPSRRGNVKIQGYLVEMWDLGMNEWVRVVGTDDPGVTECRLSHILSGMLYRFRVSAVTDAGLSLPSLPSEAFVINIPGVNIAPYWVTTPNHKYAYKIHDTLHFRLEALGTPHPNFHWYKDDEQIFLADGISMVHTQNATELIVDNLQPEDVGVLRCSAVNTIGRINWETKINLISPPEFDVGGLRRKYRFREDEIIRIKCPLISIPKPDVRVYRRENEMKILMESGFVLIQSIDNIVFKIESASTKHTGIWTLEAANEHGVSDIELNIKVESVPKIPSRPTVEVGLTDVMLSWDHDTDNNSAVRYLIEYYRDQWALWLKAKYSNTSENILVSDLIPGSYYKFRVKAINNSGTSDPSEVSESVMIRGHVEDIDGDLEDLVDKEPYFSQSNSRRNKFKTESFRRKAKFASLSELSVKKKEDKDDSTTTTQSQKERQASLEREVYYDKDTRKEVVTYFKPSVHEKYNMTRDESDRYKRSMSELCSKLLHISSHSLQKPNYNDNSRPSNLTQSTFFQSKDQLHESNFLESFTNSNHHRYSLPDYPPGLEPPIPPPRRLKKKNRREKSAVEKRIERRNAHRSLSEIRGRISSLQNLLFSKKDETMRQRREEELSSKSLHSLSFFLEAEDKIRPAPKVISVQNLTGLLETHFLVDSDENIIDNMSEQMDINRSIESSQYNISSSKNPTDTEEDITLVQSTNDCTSRTLIPDDSNIDSDVSYSSIDLD</sequence>
<proteinExistence type="predicted"/>
<feature type="domain" description="Ig-like" evidence="3">
    <location>
        <begin position="143"/>
        <end position="238"/>
    </location>
</feature>
<dbReference type="InterPro" id="IPR036179">
    <property type="entry name" value="Ig-like_dom_sf"/>
</dbReference>
<dbReference type="SMART" id="SM00060">
    <property type="entry name" value="FN3"/>
    <property type="match status" value="2"/>
</dbReference>
<feature type="domain" description="Fibronectin type-III" evidence="4">
    <location>
        <begin position="43"/>
        <end position="143"/>
    </location>
</feature>
<feature type="region of interest" description="Disordered" evidence="2">
    <location>
        <begin position="1"/>
        <end position="42"/>
    </location>
</feature>
<feature type="region of interest" description="Disordered" evidence="2">
    <location>
        <begin position="482"/>
        <end position="502"/>
    </location>
</feature>
<dbReference type="InterPro" id="IPR003961">
    <property type="entry name" value="FN3_dom"/>
</dbReference>
<evidence type="ECO:0000256" key="1">
    <source>
        <dbReference type="ARBA" id="ARBA00022737"/>
    </source>
</evidence>
<dbReference type="GO" id="GO:0045214">
    <property type="term" value="P:sarcomere organization"/>
    <property type="evidence" value="ECO:0007669"/>
    <property type="project" value="TreeGrafter"/>
</dbReference>
<accession>A0A0K2TIS4</accession>
<dbReference type="PANTHER" id="PTHR13817:SF167">
    <property type="entry name" value="MYOMESIN AND MYOSIN BINDING PROTEIN"/>
    <property type="match status" value="1"/>
</dbReference>
<dbReference type="Gene3D" id="2.60.40.10">
    <property type="entry name" value="Immunoglobulins"/>
    <property type="match status" value="4"/>
</dbReference>
<feature type="domain" description="Fibronectin type-III" evidence="4">
    <location>
        <begin position="339"/>
        <end position="433"/>
    </location>
</feature>
<evidence type="ECO:0000256" key="2">
    <source>
        <dbReference type="SAM" id="MobiDB-lite"/>
    </source>
</evidence>
<dbReference type="EMBL" id="HACA01008181">
    <property type="protein sequence ID" value="CDW25542.1"/>
    <property type="molecule type" value="Transcribed_RNA"/>
</dbReference>
<organism evidence="5">
    <name type="scientific">Lepeophtheirus salmonis</name>
    <name type="common">Salmon louse</name>
    <name type="synonym">Caligus salmonis</name>
    <dbReference type="NCBI Taxonomy" id="72036"/>
    <lineage>
        <taxon>Eukaryota</taxon>
        <taxon>Metazoa</taxon>
        <taxon>Ecdysozoa</taxon>
        <taxon>Arthropoda</taxon>
        <taxon>Crustacea</taxon>
        <taxon>Multicrustacea</taxon>
        <taxon>Hexanauplia</taxon>
        <taxon>Copepoda</taxon>
        <taxon>Siphonostomatoida</taxon>
        <taxon>Caligidae</taxon>
        <taxon>Lepeophtheirus</taxon>
    </lineage>
</organism>
<evidence type="ECO:0000259" key="3">
    <source>
        <dbReference type="PROSITE" id="PS50835"/>
    </source>
</evidence>
<feature type="compositionally biased region" description="Pro residues" evidence="2">
    <location>
        <begin position="605"/>
        <end position="617"/>
    </location>
</feature>
<dbReference type="InterPro" id="IPR036116">
    <property type="entry name" value="FN3_sf"/>
</dbReference>
<dbReference type="PANTHER" id="PTHR13817">
    <property type="entry name" value="TITIN"/>
    <property type="match status" value="1"/>
</dbReference>